<dbReference type="Gramene" id="mRNA:HanXRQr2_Chr17g0801301">
    <property type="protein sequence ID" value="mRNA:HanXRQr2_Chr17g0801301"/>
    <property type="gene ID" value="HanXRQr2_Chr17g0801301"/>
</dbReference>
<comment type="caution">
    <text evidence="1">The sequence shown here is derived from an EMBL/GenBank/DDBJ whole genome shotgun (WGS) entry which is preliminary data.</text>
</comment>
<dbReference type="AlphaFoldDB" id="A0A9K3GU40"/>
<reference evidence="1" key="2">
    <citation type="submission" date="2020-06" db="EMBL/GenBank/DDBJ databases">
        <title>Helianthus annuus Genome sequencing and assembly Release 2.</title>
        <authorList>
            <person name="Gouzy J."/>
            <person name="Langlade N."/>
            <person name="Munos S."/>
        </authorList>
    </citation>
    <scope>NUCLEOTIDE SEQUENCE</scope>
    <source>
        <tissue evidence="1">Leaves</tissue>
    </source>
</reference>
<evidence type="ECO:0000313" key="2">
    <source>
        <dbReference type="Proteomes" id="UP000215914"/>
    </source>
</evidence>
<dbReference type="Proteomes" id="UP000215914">
    <property type="component" value="Unassembled WGS sequence"/>
</dbReference>
<protein>
    <submittedName>
        <fullName evidence="1">Uncharacterized protein</fullName>
    </submittedName>
</protein>
<dbReference type="EMBL" id="MNCJ02000332">
    <property type="protein sequence ID" value="KAF5755306.1"/>
    <property type="molecule type" value="Genomic_DNA"/>
</dbReference>
<evidence type="ECO:0000313" key="1">
    <source>
        <dbReference type="EMBL" id="KAF5755306.1"/>
    </source>
</evidence>
<accession>A0A9K3GU40</accession>
<organism evidence="1 2">
    <name type="scientific">Helianthus annuus</name>
    <name type="common">Common sunflower</name>
    <dbReference type="NCBI Taxonomy" id="4232"/>
    <lineage>
        <taxon>Eukaryota</taxon>
        <taxon>Viridiplantae</taxon>
        <taxon>Streptophyta</taxon>
        <taxon>Embryophyta</taxon>
        <taxon>Tracheophyta</taxon>
        <taxon>Spermatophyta</taxon>
        <taxon>Magnoliopsida</taxon>
        <taxon>eudicotyledons</taxon>
        <taxon>Gunneridae</taxon>
        <taxon>Pentapetalae</taxon>
        <taxon>asterids</taxon>
        <taxon>campanulids</taxon>
        <taxon>Asterales</taxon>
        <taxon>Asteraceae</taxon>
        <taxon>Asteroideae</taxon>
        <taxon>Heliantheae alliance</taxon>
        <taxon>Heliantheae</taxon>
        <taxon>Helianthus</taxon>
    </lineage>
</organism>
<reference evidence="1" key="1">
    <citation type="journal article" date="2017" name="Nature">
        <title>The sunflower genome provides insights into oil metabolism, flowering and Asterid evolution.</title>
        <authorList>
            <person name="Badouin H."/>
            <person name="Gouzy J."/>
            <person name="Grassa C.J."/>
            <person name="Murat F."/>
            <person name="Staton S.E."/>
            <person name="Cottret L."/>
            <person name="Lelandais-Briere C."/>
            <person name="Owens G.L."/>
            <person name="Carrere S."/>
            <person name="Mayjonade B."/>
            <person name="Legrand L."/>
            <person name="Gill N."/>
            <person name="Kane N.C."/>
            <person name="Bowers J.E."/>
            <person name="Hubner S."/>
            <person name="Bellec A."/>
            <person name="Berard A."/>
            <person name="Berges H."/>
            <person name="Blanchet N."/>
            <person name="Boniface M.C."/>
            <person name="Brunel D."/>
            <person name="Catrice O."/>
            <person name="Chaidir N."/>
            <person name="Claudel C."/>
            <person name="Donnadieu C."/>
            <person name="Faraut T."/>
            <person name="Fievet G."/>
            <person name="Helmstetter N."/>
            <person name="King M."/>
            <person name="Knapp S.J."/>
            <person name="Lai Z."/>
            <person name="Le Paslier M.C."/>
            <person name="Lippi Y."/>
            <person name="Lorenzon L."/>
            <person name="Mandel J.R."/>
            <person name="Marage G."/>
            <person name="Marchand G."/>
            <person name="Marquand E."/>
            <person name="Bret-Mestries E."/>
            <person name="Morien E."/>
            <person name="Nambeesan S."/>
            <person name="Nguyen T."/>
            <person name="Pegot-Espagnet P."/>
            <person name="Pouilly N."/>
            <person name="Raftis F."/>
            <person name="Sallet E."/>
            <person name="Schiex T."/>
            <person name="Thomas J."/>
            <person name="Vandecasteele C."/>
            <person name="Vares D."/>
            <person name="Vear F."/>
            <person name="Vautrin S."/>
            <person name="Crespi M."/>
            <person name="Mangin B."/>
            <person name="Burke J.M."/>
            <person name="Salse J."/>
            <person name="Munos S."/>
            <person name="Vincourt P."/>
            <person name="Rieseberg L.H."/>
            <person name="Langlade N.B."/>
        </authorList>
    </citation>
    <scope>NUCLEOTIDE SEQUENCE</scope>
    <source>
        <tissue evidence="1">Leaves</tissue>
    </source>
</reference>
<sequence>MLPSPVSLQSDSPYKQNHNSVTDYIKQKALIMKQKLREKTVTAKTGSMDERWRCGGGASVMRWRCFSYAVEDLGFRE</sequence>
<keyword evidence="2" id="KW-1185">Reference proteome</keyword>
<gene>
    <name evidence="1" type="ORF">HanXRQr2_Chr17g0801301</name>
</gene>
<name>A0A9K3GU40_HELAN</name>
<proteinExistence type="predicted"/>